<accession>A0A5K7ZLR9</accession>
<dbReference type="AlphaFoldDB" id="A0A5K7ZLR9"/>
<reference evidence="1 2" key="1">
    <citation type="submission" date="2019-11" db="EMBL/GenBank/DDBJ databases">
        <title>Comparative genomics of hydrocarbon-degrading Desulfosarcina strains.</title>
        <authorList>
            <person name="Watanabe M."/>
            <person name="Kojima H."/>
            <person name="Fukui M."/>
        </authorList>
    </citation>
    <scope>NUCLEOTIDE SEQUENCE [LARGE SCALE GENOMIC DNA]</scope>
    <source>
        <strain evidence="1 2">28bB2T</strain>
    </source>
</reference>
<organism evidence="1 2">
    <name type="scientific">Desulfosarcina ovata subsp. sediminis</name>
    <dbReference type="NCBI Taxonomy" id="885957"/>
    <lineage>
        <taxon>Bacteria</taxon>
        <taxon>Pseudomonadati</taxon>
        <taxon>Thermodesulfobacteriota</taxon>
        <taxon>Desulfobacteria</taxon>
        <taxon>Desulfobacterales</taxon>
        <taxon>Desulfosarcinaceae</taxon>
        <taxon>Desulfosarcina</taxon>
    </lineage>
</organism>
<evidence type="ECO:0000313" key="2">
    <source>
        <dbReference type="Proteomes" id="UP000425960"/>
    </source>
</evidence>
<sequence>MKTIFKETRDGRKIFKDMGMNKWREVSMEKIKKGDRFRLYTPNGRPMELGGEETFVAQSDAYLDGDIWVVEVKAKLG</sequence>
<dbReference type="EMBL" id="AP021876">
    <property type="protein sequence ID" value="BBO82056.1"/>
    <property type="molecule type" value="Genomic_DNA"/>
</dbReference>
<dbReference type="RefSeq" id="WP_155322605.1">
    <property type="nucleotide sequence ID" value="NZ_AP021876.1"/>
</dbReference>
<dbReference type="Proteomes" id="UP000425960">
    <property type="component" value="Chromosome"/>
</dbReference>
<dbReference type="KEGG" id="dov:DSCO28_26220"/>
<evidence type="ECO:0000313" key="1">
    <source>
        <dbReference type="EMBL" id="BBO82056.1"/>
    </source>
</evidence>
<protein>
    <submittedName>
        <fullName evidence="1">Uncharacterized protein</fullName>
    </submittedName>
</protein>
<gene>
    <name evidence="1" type="ORF">DSCO28_26220</name>
</gene>
<name>A0A5K7ZLR9_9BACT</name>
<proteinExistence type="predicted"/>